<evidence type="ECO:0000256" key="3">
    <source>
        <dbReference type="ARBA" id="ARBA00022491"/>
    </source>
</evidence>
<comment type="subcellular location">
    <subcellularLocation>
        <location evidence="1">Nucleus</location>
    </subcellularLocation>
</comment>
<evidence type="ECO:0000256" key="2">
    <source>
        <dbReference type="ARBA" id="ARBA00005969"/>
    </source>
</evidence>
<dbReference type="PROSITE" id="PS00678">
    <property type="entry name" value="WD_REPEATS_1"/>
    <property type="match status" value="2"/>
</dbReference>
<dbReference type="RefSeq" id="XP_011617972.2">
    <property type="nucleotide sequence ID" value="XM_011619670.2"/>
</dbReference>
<organism evidence="14 15">
    <name type="scientific">Takifugu rubripes</name>
    <name type="common">Japanese pufferfish</name>
    <name type="synonym">Fugu rubripes</name>
    <dbReference type="NCBI Taxonomy" id="31033"/>
    <lineage>
        <taxon>Eukaryota</taxon>
        <taxon>Metazoa</taxon>
        <taxon>Chordata</taxon>
        <taxon>Craniata</taxon>
        <taxon>Vertebrata</taxon>
        <taxon>Euteleostomi</taxon>
        <taxon>Actinopterygii</taxon>
        <taxon>Neopterygii</taxon>
        <taxon>Teleostei</taxon>
        <taxon>Neoteleostei</taxon>
        <taxon>Acanthomorphata</taxon>
        <taxon>Eupercaria</taxon>
        <taxon>Tetraodontiformes</taxon>
        <taxon>Tetradontoidea</taxon>
        <taxon>Tetraodontidae</taxon>
        <taxon>Takifugu</taxon>
    </lineage>
</organism>
<feature type="compositionally biased region" description="Basic and acidic residues" evidence="12">
    <location>
        <begin position="272"/>
        <end position="288"/>
    </location>
</feature>
<feature type="compositionally biased region" description="Pro residues" evidence="12">
    <location>
        <begin position="144"/>
        <end position="158"/>
    </location>
</feature>
<dbReference type="InterPro" id="IPR036322">
    <property type="entry name" value="WD40_repeat_dom_sf"/>
</dbReference>
<dbReference type="FunFam" id="2.130.10.10:FF:000001">
    <property type="entry name" value="transducin-like enhancer protein 3 isoform X1"/>
    <property type="match status" value="1"/>
</dbReference>
<feature type="compositionally biased region" description="Low complexity" evidence="12">
    <location>
        <begin position="314"/>
        <end position="327"/>
    </location>
</feature>
<evidence type="ECO:0000256" key="12">
    <source>
        <dbReference type="SAM" id="MobiDB-lite"/>
    </source>
</evidence>
<evidence type="ECO:0000313" key="14">
    <source>
        <dbReference type="Ensembl" id="ENSTRUP00000067303.1"/>
    </source>
</evidence>
<dbReference type="PRINTS" id="PR01850">
    <property type="entry name" value="GROUCHOFAMLY"/>
</dbReference>
<keyword evidence="3" id="KW-0678">Repressor</keyword>
<keyword evidence="15" id="KW-1185">Reference proteome</keyword>
<protein>
    <submittedName>
        <fullName evidence="14">Transducin-like enhancer protein 4</fullName>
    </submittedName>
</protein>
<dbReference type="InterPro" id="IPR005617">
    <property type="entry name" value="Groucho/TLE_N"/>
</dbReference>
<feature type="compositionally biased region" description="Low complexity" evidence="12">
    <location>
        <begin position="291"/>
        <end position="304"/>
    </location>
</feature>
<dbReference type="GO" id="GO:0003714">
    <property type="term" value="F:transcription corepressor activity"/>
    <property type="evidence" value="ECO:0007669"/>
    <property type="project" value="TreeGrafter"/>
</dbReference>
<dbReference type="PROSITE" id="PS50082">
    <property type="entry name" value="WD_REPEATS_2"/>
    <property type="match status" value="2"/>
</dbReference>
<keyword evidence="9" id="KW-0539">Nucleus</keyword>
<dbReference type="GO" id="GO:0005667">
    <property type="term" value="C:transcription regulator complex"/>
    <property type="evidence" value="ECO:0007669"/>
    <property type="project" value="TreeGrafter"/>
</dbReference>
<evidence type="ECO:0000259" key="13">
    <source>
        <dbReference type="Pfam" id="PF03920"/>
    </source>
</evidence>
<dbReference type="PROSITE" id="PS50294">
    <property type="entry name" value="WD_REPEATS_REGION"/>
    <property type="match status" value="1"/>
</dbReference>
<dbReference type="CDD" id="cd00200">
    <property type="entry name" value="WD40"/>
    <property type="match status" value="1"/>
</dbReference>
<reference evidence="14 15" key="1">
    <citation type="journal article" date="2011" name="Genome Biol. Evol.">
        <title>Integration of the genetic map and genome assembly of fugu facilitates insights into distinct features of genome evolution in teleosts and mammals.</title>
        <authorList>
            <person name="Kai W."/>
            <person name="Kikuchi K."/>
            <person name="Tohari S."/>
            <person name="Chew A.K."/>
            <person name="Tay A."/>
            <person name="Fujiwara A."/>
            <person name="Hosoya S."/>
            <person name="Suetake H."/>
            <person name="Naruse K."/>
            <person name="Brenner S."/>
            <person name="Suzuki Y."/>
            <person name="Venkatesh B."/>
        </authorList>
    </citation>
    <scope>NUCLEOTIDE SEQUENCE [LARGE SCALE GENOMIC DNA]</scope>
</reference>
<sequence length="768" mass="83235">MIRDLSKMYPPARHPPGQPLKFTINESCDRIKEEFHFLQAQYHSLKLECEKLASEKTEMQRHYVMYYEMSYGLNIEMHKQAEIVKRLNAICAQVVPFLSQEHQQQVVQAVERAKQVTMAELNAIIGQQQLQAQHLSHGHAIPIPLTPHPAGLQPPLPPGAGTASLLALSSALSHQLPLKDDRKHHDNNSIGDHPRDRDSVKSSSVSPSASFRTGDKHRTSGDFPSDSKKQRTDDKELASTRYESDGEKSDDNLVVDVSNEDPTSPRGSPAHSPRENGLDKRRAVKKDAPLSPSSVASSSSTPSTKSKEINLNEKSTTPVSKSSTPTSHADVPTPSGTSALRTAASKPSGVETLAAGLRTPLAVPCSYPNPFGMVAHPGINGELGSGAAYSGLHNISPQMSAVAAAAAVAAYGRTQVVGFDPHHHIRVPGLPPSLSGIPGGKPAYSFHVSADGQMQPVPFPPDSLIGPGIPRHARQINTLGHGEVVCAVTISNPTRHVYTGGKGCVKVWDISHPGNKTPVSQLDCLNRDNYIRSCRLLPDGRTLIVGGEASTLSIWDLATPTPRIKAELTSSAPACYALAISPDSKVCFSCCSDGNIAVWDLHNQTLVRQFQGHTDGASCIDISNDGTKLWTGGLDNTVRSWDLREGRQLQQHDFTSQIFSLGYCPTGEWLAVGMENNNVEVLHVTKPDKYQLHLHESCVLSLRFAHCGKWFVSTGKDNLLNAWRTPYGASIFQSKESSSVLSCDISIDDKYIVTGSGDKKATVYEVNY</sequence>
<dbReference type="Ensembl" id="ENSTRUT00000091974.1">
    <property type="protein sequence ID" value="ENSTRUP00000067303.1"/>
    <property type="gene ID" value="ENSTRUG00000000978.3"/>
</dbReference>
<dbReference type="InterPro" id="IPR019775">
    <property type="entry name" value="WD40_repeat_CS"/>
</dbReference>
<dbReference type="Gene3D" id="2.130.10.10">
    <property type="entry name" value="YVTN repeat-like/Quinoprotein amine dehydrogenase"/>
    <property type="match status" value="1"/>
</dbReference>
<dbReference type="SUPFAM" id="SSF50978">
    <property type="entry name" value="WD40 repeat-like"/>
    <property type="match status" value="1"/>
</dbReference>
<dbReference type="AlphaFoldDB" id="A0A674N213"/>
<dbReference type="GO" id="GO:0005634">
    <property type="term" value="C:nucleus"/>
    <property type="evidence" value="ECO:0007669"/>
    <property type="project" value="UniProtKB-SubCell"/>
</dbReference>
<dbReference type="GeneTree" id="ENSGT01030000234519"/>
<evidence type="ECO:0000256" key="1">
    <source>
        <dbReference type="ARBA" id="ARBA00004123"/>
    </source>
</evidence>
<dbReference type="GeneID" id="101078578"/>
<evidence type="ECO:0000256" key="4">
    <source>
        <dbReference type="ARBA" id="ARBA00022574"/>
    </source>
</evidence>
<dbReference type="SMART" id="SM00320">
    <property type="entry name" value="WD40"/>
    <property type="match status" value="7"/>
</dbReference>
<dbReference type="InParanoid" id="A0A674N213"/>
<reference evidence="14" key="3">
    <citation type="submission" date="2025-09" db="UniProtKB">
        <authorList>
            <consortium name="Ensembl"/>
        </authorList>
    </citation>
    <scope>IDENTIFICATION</scope>
</reference>
<keyword evidence="7" id="KW-0805">Transcription regulation</keyword>
<dbReference type="Pfam" id="PF00400">
    <property type="entry name" value="WD40"/>
    <property type="match status" value="6"/>
</dbReference>
<dbReference type="KEGG" id="tru:101078578"/>
<feature type="region of interest" description="Disordered" evidence="12">
    <location>
        <begin position="177"/>
        <end position="345"/>
    </location>
</feature>
<dbReference type="OMA" id="HYLVPYN"/>
<feature type="region of interest" description="Disordered" evidence="12">
    <location>
        <begin position="140"/>
        <end position="163"/>
    </location>
</feature>
<proteinExistence type="inferred from homology"/>
<dbReference type="InterPro" id="IPR001680">
    <property type="entry name" value="WD40_rpt"/>
</dbReference>
<evidence type="ECO:0000256" key="8">
    <source>
        <dbReference type="ARBA" id="ARBA00023163"/>
    </source>
</evidence>
<reference evidence="14" key="2">
    <citation type="submission" date="2025-08" db="UniProtKB">
        <authorList>
            <consortium name="Ensembl"/>
        </authorList>
    </citation>
    <scope>IDENTIFICATION</scope>
</reference>
<gene>
    <name evidence="14" type="primary">LOC101078578</name>
</gene>
<evidence type="ECO:0000256" key="7">
    <source>
        <dbReference type="ARBA" id="ARBA00023015"/>
    </source>
</evidence>
<dbReference type="Proteomes" id="UP000005226">
    <property type="component" value="Chromosome 21"/>
</dbReference>
<dbReference type="InterPro" id="IPR009146">
    <property type="entry name" value="Groucho_enhance"/>
</dbReference>
<evidence type="ECO:0000256" key="11">
    <source>
        <dbReference type="PROSITE-ProRule" id="PRU00221"/>
    </source>
</evidence>
<keyword evidence="6" id="KW-0832">Ubl conjugation</keyword>
<dbReference type="PANTHER" id="PTHR10814">
    <property type="entry name" value="TRANSDUCIN-LIKE ENHANCER PROTEIN"/>
    <property type="match status" value="1"/>
</dbReference>
<dbReference type="Pfam" id="PF03920">
    <property type="entry name" value="TLE_N"/>
    <property type="match status" value="1"/>
</dbReference>
<keyword evidence="5" id="KW-0677">Repeat</keyword>
<keyword evidence="8" id="KW-0804">Transcription</keyword>
<feature type="domain" description="Groucho/TLE N-terminal Q-rich" evidence="13">
    <location>
        <begin position="20"/>
        <end position="135"/>
    </location>
</feature>
<evidence type="ECO:0000256" key="5">
    <source>
        <dbReference type="ARBA" id="ARBA00022737"/>
    </source>
</evidence>
<feature type="compositionally biased region" description="Basic and acidic residues" evidence="12">
    <location>
        <begin position="177"/>
        <end position="200"/>
    </location>
</feature>
<comment type="similarity">
    <text evidence="2">Belongs to the WD repeat Groucho/TLE family.</text>
</comment>
<feature type="compositionally biased region" description="Basic and acidic residues" evidence="12">
    <location>
        <begin position="213"/>
        <end position="251"/>
    </location>
</feature>
<dbReference type="PANTHER" id="PTHR10814:SF31">
    <property type="entry name" value="TRANSDUCIN-LIKE ENHANCER PROTEIN 4"/>
    <property type="match status" value="1"/>
</dbReference>
<accession>A0A674N213</accession>
<feature type="compositionally biased region" description="Low complexity" evidence="12">
    <location>
        <begin position="201"/>
        <end position="210"/>
    </location>
</feature>
<evidence type="ECO:0000256" key="6">
    <source>
        <dbReference type="ARBA" id="ARBA00022843"/>
    </source>
</evidence>
<evidence type="ECO:0000313" key="15">
    <source>
        <dbReference type="Proteomes" id="UP000005226"/>
    </source>
</evidence>
<feature type="repeat" description="WD" evidence="11">
    <location>
        <begin position="610"/>
        <end position="651"/>
    </location>
</feature>
<evidence type="ECO:0000256" key="10">
    <source>
        <dbReference type="ARBA" id="ARBA00045617"/>
    </source>
</evidence>
<keyword evidence="4 11" id="KW-0853">WD repeat</keyword>
<feature type="repeat" description="WD" evidence="11">
    <location>
        <begin position="568"/>
        <end position="609"/>
    </location>
</feature>
<dbReference type="GO" id="GO:0090090">
    <property type="term" value="P:negative regulation of canonical Wnt signaling pathway"/>
    <property type="evidence" value="ECO:0007669"/>
    <property type="project" value="TreeGrafter"/>
</dbReference>
<evidence type="ECO:0000256" key="9">
    <source>
        <dbReference type="ARBA" id="ARBA00023242"/>
    </source>
</evidence>
<dbReference type="InterPro" id="IPR015943">
    <property type="entry name" value="WD40/YVTN_repeat-like_dom_sf"/>
</dbReference>
<name>A0A674N213_TAKRU</name>
<comment type="function">
    <text evidence="10">Transcriptional corepressor that binds to a number of transcription factors. Inhibits the transcriptional activation mediated by CTNNB1 and TCF family members in Wnt signaling. The effects of full-length TLE family members may be modulated by association with dominant-negative AES.</text>
</comment>